<dbReference type="AlphaFoldDB" id="A0A4V2WN98"/>
<keyword evidence="2" id="KW-1185">Reference proteome</keyword>
<dbReference type="InterPro" id="IPR013325">
    <property type="entry name" value="RNA_pol_sigma_r2"/>
</dbReference>
<dbReference type="GO" id="GO:0003700">
    <property type="term" value="F:DNA-binding transcription factor activity"/>
    <property type="evidence" value="ECO:0007669"/>
    <property type="project" value="InterPro"/>
</dbReference>
<evidence type="ECO:0000313" key="2">
    <source>
        <dbReference type="Proteomes" id="UP000295418"/>
    </source>
</evidence>
<comment type="caution">
    <text evidence="1">The sequence shown here is derived from an EMBL/GenBank/DDBJ whole genome shotgun (WGS) entry which is preliminary data.</text>
</comment>
<proteinExistence type="predicted"/>
<name>A0A4V2WN98_9BACL</name>
<reference evidence="1 2" key="1">
    <citation type="submission" date="2019-03" db="EMBL/GenBank/DDBJ databases">
        <authorList>
            <person name="Kim M.K.M."/>
        </authorList>
    </citation>
    <scope>NUCLEOTIDE SEQUENCE [LARGE SCALE GENOMIC DNA]</scope>
    <source>
        <strain evidence="1 2">18JY21-1</strain>
    </source>
</reference>
<dbReference type="GO" id="GO:0006352">
    <property type="term" value="P:DNA-templated transcription initiation"/>
    <property type="evidence" value="ECO:0007669"/>
    <property type="project" value="InterPro"/>
</dbReference>
<accession>A0A4V2WN98</accession>
<protein>
    <submittedName>
        <fullName evidence="1">RNA polymerase subunit sigma</fullName>
    </submittedName>
</protein>
<dbReference type="Proteomes" id="UP000295418">
    <property type="component" value="Unassembled WGS sequence"/>
</dbReference>
<dbReference type="SUPFAM" id="SSF88946">
    <property type="entry name" value="Sigma2 domain of RNA polymerase sigma factors"/>
    <property type="match status" value="1"/>
</dbReference>
<organism evidence="1 2">
    <name type="scientific">Paenibacillus albiflavus</name>
    <dbReference type="NCBI Taxonomy" id="2545760"/>
    <lineage>
        <taxon>Bacteria</taxon>
        <taxon>Bacillati</taxon>
        <taxon>Bacillota</taxon>
        <taxon>Bacilli</taxon>
        <taxon>Bacillales</taxon>
        <taxon>Paenibacillaceae</taxon>
        <taxon>Paenibacillus</taxon>
    </lineage>
</organism>
<evidence type="ECO:0000313" key="1">
    <source>
        <dbReference type="EMBL" id="TCZ74642.1"/>
    </source>
</evidence>
<dbReference type="EMBL" id="SKFG01000025">
    <property type="protein sequence ID" value="TCZ74642.1"/>
    <property type="molecule type" value="Genomic_DNA"/>
</dbReference>
<sequence>MKRIVGNNKSGLPNDSRTNLPEQVVAQIQAGNHKLRNIFIAENQQFVAAFAGQFYKRHINPAIDDEFTIALSAFDEAINLYNSQMNWSFLDFAKSVMQKRMTEYKSTGADFFVESFSQGKSYDKQSGIEERQSEIADLREVLHDFGIEFEDLVAESPEDEELCFELLTAAKELGANAELMRQLLKTRKLPIKELAVRSGISRKILGQHKNYVTIIAILGHGPFPNLRTYLELVSTRERRGKL</sequence>
<gene>
    <name evidence="1" type="ORF">E0485_19475</name>
</gene>